<proteinExistence type="predicted"/>
<feature type="signal peptide" evidence="1">
    <location>
        <begin position="1"/>
        <end position="21"/>
    </location>
</feature>
<protein>
    <recommendedName>
        <fullName evidence="4">Membrane metalloprotease</fullName>
    </recommendedName>
</protein>
<dbReference type="Proteomes" id="UP000199438">
    <property type="component" value="Unassembled WGS sequence"/>
</dbReference>
<dbReference type="STRING" id="1334022.SAMN04487907_10891"/>
<reference evidence="3" key="1">
    <citation type="submission" date="2016-10" db="EMBL/GenBank/DDBJ databases">
        <authorList>
            <person name="Varghese N."/>
            <person name="Submissions S."/>
        </authorList>
    </citation>
    <scope>NUCLEOTIDE SEQUENCE [LARGE SCALE GENOMIC DNA]</scope>
    <source>
        <strain evidence="3">DSM 24499</strain>
    </source>
</reference>
<dbReference type="InterPro" id="IPR024079">
    <property type="entry name" value="MetalloPept_cat_dom_sf"/>
</dbReference>
<evidence type="ECO:0008006" key="4">
    <source>
        <dbReference type="Google" id="ProtNLM"/>
    </source>
</evidence>
<dbReference type="AlphaFoldDB" id="A0A1I1LP57"/>
<dbReference type="RefSeq" id="WP_092544113.1">
    <property type="nucleotide sequence ID" value="NZ_FOKV01000008.1"/>
</dbReference>
<dbReference type="GO" id="GO:0008237">
    <property type="term" value="F:metallopeptidase activity"/>
    <property type="evidence" value="ECO:0007669"/>
    <property type="project" value="InterPro"/>
</dbReference>
<dbReference type="OrthoDB" id="1121673at2"/>
<evidence type="ECO:0000256" key="1">
    <source>
        <dbReference type="SAM" id="SignalP"/>
    </source>
</evidence>
<feature type="chain" id="PRO_5011686884" description="Membrane metalloprotease" evidence="1">
    <location>
        <begin position="22"/>
        <end position="262"/>
    </location>
</feature>
<gene>
    <name evidence="2" type="ORF">SAMN04487907_10891</name>
</gene>
<dbReference type="EMBL" id="FOKV01000008">
    <property type="protein sequence ID" value="SFC74829.1"/>
    <property type="molecule type" value="Genomic_DNA"/>
</dbReference>
<dbReference type="PROSITE" id="PS51257">
    <property type="entry name" value="PROKAR_LIPOPROTEIN"/>
    <property type="match status" value="1"/>
</dbReference>
<sequence length="262" mass="28734">MKKFYKYFYTLCLFVSITSCSSDGNGGGDSTDDTPVIDRTLNQQGLGDSANDLLSDDNYTSMNIEVLFVNGFQPTQAAMENFQAFIEERTYKPDGISISYREVASSGMSPFAIEEIADIEDEERGTFNIGDEISVYIYFADGSNENDTDQRFVLGSAYRNTSMVIYGETINRFAARANAPSKSVIETAVLNHEFGHLFGLVNVGTELQSDHEDDDNDGHCTEENCLMRASLEFGSGIINQVRGTAPEMGPLCIADLQANGGK</sequence>
<dbReference type="Gene3D" id="3.40.390.10">
    <property type="entry name" value="Collagenase (Catalytic Domain)"/>
    <property type="match status" value="1"/>
</dbReference>
<organism evidence="2 3">
    <name type="scientific">Zunongwangia mangrovi</name>
    <dbReference type="NCBI Taxonomy" id="1334022"/>
    <lineage>
        <taxon>Bacteria</taxon>
        <taxon>Pseudomonadati</taxon>
        <taxon>Bacteroidota</taxon>
        <taxon>Flavobacteriia</taxon>
        <taxon>Flavobacteriales</taxon>
        <taxon>Flavobacteriaceae</taxon>
        <taxon>Zunongwangia</taxon>
    </lineage>
</organism>
<keyword evidence="3" id="KW-1185">Reference proteome</keyword>
<evidence type="ECO:0000313" key="3">
    <source>
        <dbReference type="Proteomes" id="UP000199438"/>
    </source>
</evidence>
<name>A0A1I1LP57_9FLAO</name>
<evidence type="ECO:0000313" key="2">
    <source>
        <dbReference type="EMBL" id="SFC74829.1"/>
    </source>
</evidence>
<keyword evidence="1" id="KW-0732">Signal</keyword>
<accession>A0A1I1LP57</accession>